<dbReference type="InterPro" id="IPR010781">
    <property type="entry name" value="DUF1376"/>
</dbReference>
<evidence type="ECO:0008006" key="4">
    <source>
        <dbReference type="Google" id="ProtNLM"/>
    </source>
</evidence>
<evidence type="ECO:0000313" key="3">
    <source>
        <dbReference type="Proteomes" id="UP000815677"/>
    </source>
</evidence>
<keyword evidence="3" id="KW-1185">Reference proteome</keyword>
<dbReference type="Proteomes" id="UP000815677">
    <property type="component" value="Unassembled WGS sequence"/>
</dbReference>
<dbReference type="Pfam" id="PF07120">
    <property type="entry name" value="DUF1376"/>
    <property type="match status" value="1"/>
</dbReference>
<feature type="compositionally biased region" description="Polar residues" evidence="1">
    <location>
        <begin position="238"/>
        <end position="266"/>
    </location>
</feature>
<reference evidence="2" key="1">
    <citation type="submission" date="2014-09" db="EMBL/GenBank/DDBJ databases">
        <title>Genome sequence of the luminous mushroom Mycena chlorophos for searching fungal bioluminescence genes.</title>
        <authorList>
            <person name="Tanaka Y."/>
            <person name="Kasuga D."/>
            <person name="Oba Y."/>
            <person name="Hase S."/>
            <person name="Sato K."/>
            <person name="Oba Y."/>
            <person name="Sakakibara Y."/>
        </authorList>
    </citation>
    <scope>NUCLEOTIDE SEQUENCE</scope>
</reference>
<accession>A0ABQ0KXN9</accession>
<protein>
    <recommendedName>
        <fullName evidence="4">DUF1376 domain-containing protein</fullName>
    </recommendedName>
</protein>
<proteinExistence type="predicted"/>
<organism evidence="2 3">
    <name type="scientific">Mycena chlorophos</name>
    <name type="common">Agaric fungus</name>
    <name type="synonym">Agaricus chlorophos</name>
    <dbReference type="NCBI Taxonomy" id="658473"/>
    <lineage>
        <taxon>Eukaryota</taxon>
        <taxon>Fungi</taxon>
        <taxon>Dikarya</taxon>
        <taxon>Basidiomycota</taxon>
        <taxon>Agaricomycotina</taxon>
        <taxon>Agaricomycetes</taxon>
        <taxon>Agaricomycetidae</taxon>
        <taxon>Agaricales</taxon>
        <taxon>Marasmiineae</taxon>
        <taxon>Mycenaceae</taxon>
        <taxon>Mycena</taxon>
    </lineage>
</organism>
<evidence type="ECO:0000313" key="2">
    <source>
        <dbReference type="EMBL" id="GAT43709.1"/>
    </source>
</evidence>
<sequence>MMTIPTPEPLVPSCVDLQDFAFFPLDVVRLRDSMLAVEATGEEFRAAVLLWCASWHQVPAASLPDNDAALAKYAGYGRTEMDAWLKVREAALRGFVKCVDGRLYHRTLSEKACEAWDGKLRLRHKRECERIKKASARAHIIPLYPTFDEWKEHQIATGNDRWDPPSGYVPTPVPGTTKAMSPGMSPGTVEGRTQGQGGDVPGDSHPLKGQEIGTGDRGQETGDRGQGSKEQELPASLRSASSTAEPPTTDAAGSQVTGSGSLQAQKAEQERRLTAVTLDAMAAYNAILAKPNGLLPAVTEVGLDNKRSWVKRCRKVAREICARQYGEPLITRAFWDDYFGACDADEHKSGRAGGGKDHENWTPDFEYLTRPDVMIEVFDRIAGASEV</sequence>
<name>A0ABQ0KXN9_MYCCL</name>
<gene>
    <name evidence="2" type="ORF">MCHLO_01379</name>
</gene>
<dbReference type="EMBL" id="DF839222">
    <property type="protein sequence ID" value="GAT43709.1"/>
    <property type="molecule type" value="Genomic_DNA"/>
</dbReference>
<feature type="region of interest" description="Disordered" evidence="1">
    <location>
        <begin position="157"/>
        <end position="268"/>
    </location>
</feature>
<evidence type="ECO:0000256" key="1">
    <source>
        <dbReference type="SAM" id="MobiDB-lite"/>
    </source>
</evidence>
<feature type="compositionally biased region" description="Basic and acidic residues" evidence="1">
    <location>
        <begin position="217"/>
        <end position="232"/>
    </location>
</feature>